<dbReference type="PANTHER" id="PTHR35038">
    <property type="entry name" value="DISSIMILATORY SULFITE REDUCTASE SIRA"/>
    <property type="match status" value="1"/>
</dbReference>
<dbReference type="SUPFAM" id="SSF48695">
    <property type="entry name" value="Multiheme cytochromes"/>
    <property type="match status" value="10"/>
</dbReference>
<protein>
    <submittedName>
        <fullName evidence="2">CxxxxCH/CxxCH domain-containing protein</fullName>
    </submittedName>
</protein>
<dbReference type="InterPro" id="IPR010176">
    <property type="entry name" value="C4xCH_C2xCH_motif_GEOSU"/>
</dbReference>
<comment type="caution">
    <text evidence="2">The sequence shown here is derived from an EMBL/GenBank/DDBJ whole genome shotgun (WGS) entry which is preliminary data.</text>
</comment>
<evidence type="ECO:0000256" key="1">
    <source>
        <dbReference type="ARBA" id="ARBA00022729"/>
    </source>
</evidence>
<dbReference type="Pfam" id="PF09698">
    <property type="entry name" value="GSu_C4xC__C2xCH"/>
    <property type="match status" value="9"/>
</dbReference>
<accession>A0AAW4LA86</accession>
<dbReference type="Gene3D" id="3.90.10.10">
    <property type="entry name" value="Cytochrome C3"/>
    <property type="match status" value="1"/>
</dbReference>
<dbReference type="InterPro" id="IPR036280">
    <property type="entry name" value="Multihaem_cyt_sf"/>
</dbReference>
<gene>
    <name evidence="2" type="ORF">KI809_19575</name>
</gene>
<keyword evidence="3" id="KW-1185">Reference proteome</keyword>
<dbReference type="EMBL" id="JAHCVJ010000013">
    <property type="protein sequence ID" value="MBT0666515.1"/>
    <property type="molecule type" value="Genomic_DNA"/>
</dbReference>
<dbReference type="Proteomes" id="UP000811899">
    <property type="component" value="Unassembled WGS sequence"/>
</dbReference>
<dbReference type="PANTHER" id="PTHR35038:SF6">
    <property type="entry name" value="SURFACE LOCALIZED DECAHEME CYTOCHROME C LIPOPROTEIN"/>
    <property type="match status" value="1"/>
</dbReference>
<dbReference type="GO" id="GO:0016491">
    <property type="term" value="F:oxidoreductase activity"/>
    <property type="evidence" value="ECO:0007669"/>
    <property type="project" value="TreeGrafter"/>
</dbReference>
<evidence type="ECO:0000313" key="2">
    <source>
        <dbReference type="EMBL" id="MBT0666515.1"/>
    </source>
</evidence>
<dbReference type="RefSeq" id="WP_214173287.1">
    <property type="nucleotide sequence ID" value="NZ_JAHCVJ010000013.1"/>
</dbReference>
<organism evidence="2 3">
    <name type="scientific">Geoanaerobacter pelophilus</name>
    <dbReference type="NCBI Taxonomy" id="60036"/>
    <lineage>
        <taxon>Bacteria</taxon>
        <taxon>Pseudomonadati</taxon>
        <taxon>Thermodesulfobacteriota</taxon>
        <taxon>Desulfuromonadia</taxon>
        <taxon>Geobacterales</taxon>
        <taxon>Geobacteraceae</taxon>
        <taxon>Geoanaerobacter</taxon>
    </lineage>
</organism>
<keyword evidence="1" id="KW-0732">Signal</keyword>
<name>A0AAW4LA86_9BACT</name>
<evidence type="ECO:0000313" key="3">
    <source>
        <dbReference type="Proteomes" id="UP000811899"/>
    </source>
</evidence>
<dbReference type="NCBIfam" id="TIGR01904">
    <property type="entry name" value="GSu_C4xC__C2xCH"/>
    <property type="match status" value="17"/>
</dbReference>
<dbReference type="Gene3D" id="1.10.1130.10">
    <property type="entry name" value="Flavocytochrome C3, Chain A"/>
    <property type="match status" value="1"/>
</dbReference>
<sequence length="2499" mass="260928">MRDRLLKTFAGMACSSRKVFQTGFWGVAIAIALSLFSPLVTNADAVSPLIHNSTYGGTGKYGEWGQDYTCATCHTKSATPNIKKVATSVKTPTGMRKVVMSRYTSMSRTVLGRYTAMSTDVVGVLGNDRRTIYQERSQNICEVCHHRTEYHQYSASKIAVKAGGLNHTAHKSNNRDCTGCHAHQNAFKRPAVESCDSCHGNPPTTATIGAPSGLYTNTFGDPPTHSGAHSKHRNVLGFECQVCHNNYGHGLLGNDYVELGFRISSSNWKPFVGEVTTGTITVSNSAGLNTQFSVAPNNPGTTLLRAPDAMNCNIYCHGDNWNVPSGRTGTGVSWIQGPLGACSNAICHGTSAQNPPTPILLGNVSTGAHRTHVSKLNSACTTCHEDLPDPHMVNGRVNLNMTQANANLPAITAQAKYNGFTLYSTHTLAASGSYFSCSNMYCHSNVQGTNGTGAPTAYQGAVKWGGNGSNAYLACDSCHGGKRTDSTPINSGAHNKHIATSYYQYSCDSCHTGAGKNDQSKHANKKIEVTMAGSYSGSYTQTTNVPGDGFGSCSNVNCHYGKSVGWGDGTLNCNSCHGSDSSTLSSGRHAGHISTTANSNLGTAFKCTACHAQVVSSNTTISNYLRHANGFSDYSGRNAGRSYTAVDGTCANVYCHTDGKGRQNVPFTAGNGWNSGTVYSNCNGCHGNDVAPAFTSLGGEPNYANDTETQPRANSHSRHMGGVGVSTCIYCHASTVNSTGAILVNSTSHTNRRIDVQAGAGKNFQYDPATRTCSNILCHGGYSNSARWGKIFPADCTGCHGNNASSFRPLSTGKHTAHINHNVNIWGKNVRCNTCHALTAGLDDRSILDTSLHGNGFKNFTGVMAGGRGAYDISTGVCSANYCHSDGKGKQNVPFTVANAWKSTATLSCTGCHGNDASPDFVSAAGEPNYATGLPGSLRANDHKNHVDFGATTCISCHADTVNGTGVILANASTHVNKRIDIKPGNGKNFIYDAGLKSCTNITCHGGVGSPTQIWGTPVSADCTGCHGNNAGSSNAIATNKHTAHIKNPDIGGNFKCAECHGQTINPDDRTFFNRQLHGNGILNYSGARAGRSYDSAQGNCANTYCHTDGKGSQNTAFSLGNGWKSAVTYSNCIGCHGNAASPAFTSNYGEPNYTNAEELSLRANSHERHMGGAGATTCVYCHNSTVDASGALLSGASHLNRTRDVAPGGDKSFAYDQATRTCSNINCHGTGSVPARWGKIFPLDCTGCHGNNALAQKQISTGKHKAHINNKSILGKNFSCDTCHALTAGSNDRSILNTVVHGNGFKNVTGVMSGGRNTYTTATGVCSATYCHTDGKGKRNAPFTPANAWKSTATLGCTGCHGNDTSPDFTSVNGEPNYLSGGAGTVYANDHKNHVDFGAATCIDCHNDTVDAAGNLKQDVNSHLNRSIDVVSGNGKTFDYDKPSKTCSNIYCHGGKGSYSQVWGTPVSTTCTGCHGNNVASLQPISSGRHKAHINNAATLGINYLCADCHALTVNSDDRTFANRQLHGNGLVNYSGAKAGRSYDNLAGNCANTYCHTSGKGKRNVSFTLANGWKSTTVYTNCIGCHGNDNLLGHYSSVAGEPNYKSGAQGSYSANSHKKHVGAAGATTCYYCHADVVGVTGATVNVSHINRQISYSSSNIAGKKFGRVAGKTCSNIECHFNKSAVWGAVLNCNSCHGSDAATLTTKKHSVHISTTINPALGNAIACVECHAKTVNSDNVTIRNSAVHIDGVMGNYSGAKAGRYTAATGACANAYCHSDGKGKYNVVFNAGNGWNSSLASRGCKGCHGNDTVLNNFSSLAGEPNYPNTGAIGSATSNSHKSHTSKLALKGAASCDTCHTDTVTASGTAIKPGAPHLTAPANLVSFNTSKAGAGSAYDKDLRQCSNISCHAGKSPIWGDASSVGCDSCHGSSEETLTTKKHSAHISTIANASLGTAINCSECHAKTVDINKSVISDPTHTNGIYGDYSGTRAGRYTIATGACANSYCHSDGKGRQNVPFNAGNGWNSSVVFGDCKGCHGNDTQPGNFTSTAGEPNYANSGLPGSATANSHNSHVSYYGGAASCDYCHTNTVTTNGLSAKPGGSHLANGINVDFNRSIEATASWNGTSRTCSTITCHSGSGATWGDASSVGCKVCHGTLLTKPGVHATHVGNLLDSITFYGYTAIKSSNGVYRIGCANCHPTIESGNHKNGKIDVTMNKNQTGRSWLAGLNSATADGINTANSGISGTTKVSVTCSMVYCHSSGKSTVQAENNFKTTPDWYSAAGSTANRCGMCHDNPPQYDGQSHYVAESSMGKNGTGPYKDSGHMVGIHFKNTYKGPGGYGFLGYSSAGDKAHGNAGVASTMSCDTCHSGVVDPAKPDTYAMFGSGKKFECASCHTATTPTKLQAGNIVGTGLHINGKKDVQFTTSAYKTKAQLANVANAGGVWMRNGGYKEAGSYDSTDLSGSTWDSATKTCLTACHVNQPAIRWGYPLKCSSCHANQ</sequence>
<dbReference type="InterPro" id="IPR051829">
    <property type="entry name" value="Multiheme_Cytochr_ET"/>
</dbReference>
<reference evidence="2 3" key="1">
    <citation type="submission" date="2021-05" db="EMBL/GenBank/DDBJ databases">
        <title>The draft genome of Geobacter pelophilus DSM 12255.</title>
        <authorList>
            <person name="Xu Z."/>
            <person name="Masuda Y."/>
            <person name="Itoh H."/>
            <person name="Senoo K."/>
        </authorList>
    </citation>
    <scope>NUCLEOTIDE SEQUENCE [LARGE SCALE GENOMIC DNA]</scope>
    <source>
        <strain evidence="2 3">DSM 12255</strain>
    </source>
</reference>
<proteinExistence type="predicted"/>